<sequence length="108" mass="11528">MAHDEEIADRVRALLADEPGLTERRMFGGLGFMLDGHMAVAADSKGGLMVRHDPADDSPDPLLAPTVMRGGPIRGWSDIDPEVALGDDELARLVRIGVGYVRGLPPKG</sequence>
<dbReference type="AlphaFoldDB" id="A0A852WZI9"/>
<keyword evidence="3" id="KW-1185">Reference proteome</keyword>
<protein>
    <recommendedName>
        <fullName evidence="1">TfoX N-terminal domain-containing protein</fullName>
    </recommendedName>
</protein>
<name>A0A852WZI9_9MICO</name>
<feature type="domain" description="TfoX N-terminal" evidence="1">
    <location>
        <begin position="14"/>
        <end position="58"/>
    </location>
</feature>
<dbReference type="InterPro" id="IPR007076">
    <property type="entry name" value="TfoX_N"/>
</dbReference>
<dbReference type="EMBL" id="JACBZX010000001">
    <property type="protein sequence ID" value="NYG36442.1"/>
    <property type="molecule type" value="Genomic_DNA"/>
</dbReference>
<proteinExistence type="predicted"/>
<evidence type="ECO:0000259" key="1">
    <source>
        <dbReference type="Pfam" id="PF04993"/>
    </source>
</evidence>
<dbReference type="Pfam" id="PF04993">
    <property type="entry name" value="TfoX_N"/>
    <property type="match status" value="1"/>
</dbReference>
<dbReference type="Gene3D" id="3.30.1460.30">
    <property type="entry name" value="YgaC/TfoX-N like chaperone"/>
    <property type="match status" value="1"/>
</dbReference>
<dbReference type="SUPFAM" id="SSF159894">
    <property type="entry name" value="YgaC/TfoX-N like"/>
    <property type="match status" value="1"/>
</dbReference>
<reference evidence="2 3" key="1">
    <citation type="submission" date="2020-07" db="EMBL/GenBank/DDBJ databases">
        <title>Sequencing the genomes of 1000 actinobacteria strains.</title>
        <authorList>
            <person name="Klenk H.-P."/>
        </authorList>
    </citation>
    <scope>NUCLEOTIDE SEQUENCE [LARGE SCALE GENOMIC DNA]</scope>
    <source>
        <strain evidence="2 3">DSM 24723</strain>
    </source>
</reference>
<organism evidence="2 3">
    <name type="scientific">Janibacter alkaliphilus</name>
    <dbReference type="NCBI Taxonomy" id="1069963"/>
    <lineage>
        <taxon>Bacteria</taxon>
        <taxon>Bacillati</taxon>
        <taxon>Actinomycetota</taxon>
        <taxon>Actinomycetes</taxon>
        <taxon>Micrococcales</taxon>
        <taxon>Intrasporangiaceae</taxon>
        <taxon>Janibacter</taxon>
    </lineage>
</organism>
<evidence type="ECO:0000313" key="3">
    <source>
        <dbReference type="Proteomes" id="UP000592181"/>
    </source>
</evidence>
<evidence type="ECO:0000313" key="2">
    <source>
        <dbReference type="EMBL" id="NYG36442.1"/>
    </source>
</evidence>
<gene>
    <name evidence="2" type="ORF">BJY28_000911</name>
</gene>
<dbReference type="RefSeq" id="WP_179461948.1">
    <property type="nucleotide sequence ID" value="NZ_JACBZX010000001.1"/>
</dbReference>
<accession>A0A852WZI9</accession>
<comment type="caution">
    <text evidence="2">The sequence shown here is derived from an EMBL/GenBank/DDBJ whole genome shotgun (WGS) entry which is preliminary data.</text>
</comment>
<dbReference type="Proteomes" id="UP000592181">
    <property type="component" value="Unassembled WGS sequence"/>
</dbReference>